<evidence type="ECO:0000313" key="6">
    <source>
        <dbReference type="Proteomes" id="UP000093391"/>
    </source>
</evidence>
<dbReference type="Gene3D" id="1.20.140.10">
    <property type="entry name" value="Butyryl-CoA Dehydrogenase, subunit A, domain 3"/>
    <property type="match status" value="1"/>
</dbReference>
<dbReference type="SUPFAM" id="SSF56645">
    <property type="entry name" value="Acyl-CoA dehydrogenase NM domain-like"/>
    <property type="match status" value="1"/>
</dbReference>
<dbReference type="OrthoDB" id="6502068at2"/>
<gene>
    <name evidence="5" type="ORF">BFG52_05985</name>
</gene>
<dbReference type="SUPFAM" id="SSF47203">
    <property type="entry name" value="Acyl-CoA dehydrogenase C-terminal domain-like"/>
    <property type="match status" value="1"/>
</dbReference>
<reference evidence="5 6" key="1">
    <citation type="submission" date="2016-08" db="EMBL/GenBank/DDBJ databases">
        <authorList>
            <person name="Seilhamer J.J."/>
        </authorList>
    </citation>
    <scope>NUCLEOTIDE SEQUENCE [LARGE SCALE GENOMIC DNA]</scope>
    <source>
        <strain evidence="5 6">BRTC-1</strain>
    </source>
</reference>
<dbReference type="AlphaFoldDB" id="A0A1B2LYA7"/>
<dbReference type="InterPro" id="IPR013786">
    <property type="entry name" value="AcylCoA_DH/ox_N"/>
</dbReference>
<sequence length="401" mass="43946">MTTSNTAPVANIIENDQQALNAAYQIADLALLERKQRDQNGILPFDIMRQWSLKGLGAIRIPKQYGGAFVSNQSLAKIFKIIAKADASVGQIPQNQFGLLSSIEQIASPEQKQKIYAGILAGKRLANGGPERYSPDVRSISTYLENIEGQYYLTGQKFYSTGASFADWLAIRALHPDGHVVLCIIDAKADGVSILNDWNGFGQRTTASGSVNLSRVAVAAEFIFDEKALGEVHQYRGAFSQLLQVAIDVGIAEAAYADTLAVIAKARPIADAKVEKASQEHYNLQEVGKLSVLLEAANLLLQDAARYLDELDGIDKVTEEQAKQASIIVALAKVYANDAALMISEKLLELGGSRSSLAEHNLDQHWRNARVHTLHDPIRWKLHAIGNYYLNGQQNARHAWI</sequence>
<dbReference type="RefSeq" id="WP_067553583.1">
    <property type="nucleotide sequence ID" value="NZ_CP016895.1"/>
</dbReference>
<dbReference type="InterPro" id="IPR050741">
    <property type="entry name" value="Acyl-CoA_dehydrogenase"/>
</dbReference>
<dbReference type="GO" id="GO:0003995">
    <property type="term" value="F:acyl-CoA dehydrogenase activity"/>
    <property type="evidence" value="ECO:0007669"/>
    <property type="project" value="TreeGrafter"/>
</dbReference>
<dbReference type="GO" id="GO:0005737">
    <property type="term" value="C:cytoplasm"/>
    <property type="evidence" value="ECO:0007669"/>
    <property type="project" value="TreeGrafter"/>
</dbReference>
<dbReference type="InterPro" id="IPR036250">
    <property type="entry name" value="AcylCo_DH-like_C"/>
</dbReference>
<dbReference type="EMBL" id="CP016895">
    <property type="protein sequence ID" value="AOA57942.1"/>
    <property type="molecule type" value="Genomic_DNA"/>
</dbReference>
<evidence type="ECO:0000256" key="2">
    <source>
        <dbReference type="ARBA" id="ARBA00049661"/>
    </source>
</evidence>
<evidence type="ECO:0000259" key="4">
    <source>
        <dbReference type="Pfam" id="PF08028"/>
    </source>
</evidence>
<feature type="domain" description="Acyl-CoA dehydrogenase C-terminal" evidence="4">
    <location>
        <begin position="243"/>
        <end position="376"/>
    </location>
</feature>
<dbReference type="KEGG" id="ala:BFG52_05985"/>
<dbReference type="GO" id="GO:0050660">
    <property type="term" value="F:flavin adenine dinucleotide binding"/>
    <property type="evidence" value="ECO:0007669"/>
    <property type="project" value="InterPro"/>
</dbReference>
<dbReference type="PIRSF" id="PIRSF016578">
    <property type="entry name" value="HsaA"/>
    <property type="match status" value="1"/>
</dbReference>
<dbReference type="NCBIfam" id="TIGR04022">
    <property type="entry name" value="sulfur_SfnB"/>
    <property type="match status" value="1"/>
</dbReference>
<evidence type="ECO:0000256" key="1">
    <source>
        <dbReference type="ARBA" id="ARBA00023002"/>
    </source>
</evidence>
<proteinExistence type="inferred from homology"/>
<dbReference type="Pfam" id="PF08028">
    <property type="entry name" value="Acyl-CoA_dh_2"/>
    <property type="match status" value="1"/>
</dbReference>
<protein>
    <submittedName>
        <fullName evidence="5">SfnB family sulfur acquisition oxidoreductase</fullName>
    </submittedName>
</protein>
<evidence type="ECO:0000259" key="3">
    <source>
        <dbReference type="Pfam" id="PF02771"/>
    </source>
</evidence>
<dbReference type="InterPro" id="IPR013107">
    <property type="entry name" value="Acyl-CoA_DH_C"/>
</dbReference>
<dbReference type="Pfam" id="PF02771">
    <property type="entry name" value="Acyl-CoA_dh_N"/>
    <property type="match status" value="1"/>
</dbReference>
<dbReference type="Gene3D" id="1.10.540.10">
    <property type="entry name" value="Acyl-CoA dehydrogenase/oxidase, N-terminal domain"/>
    <property type="match status" value="1"/>
</dbReference>
<comment type="similarity">
    <text evidence="2">Belongs to the HpaH/HsaA monooxygenase family.</text>
</comment>
<dbReference type="GO" id="GO:0033539">
    <property type="term" value="P:fatty acid beta-oxidation using acyl-CoA dehydrogenase"/>
    <property type="evidence" value="ECO:0007669"/>
    <property type="project" value="TreeGrafter"/>
</dbReference>
<dbReference type="InterPro" id="IPR009100">
    <property type="entry name" value="AcylCoA_DH/oxidase_NM_dom_sf"/>
</dbReference>
<dbReference type="PANTHER" id="PTHR48083">
    <property type="entry name" value="MEDIUM-CHAIN SPECIFIC ACYL-COA DEHYDROGENASE, MITOCHONDRIAL-RELATED"/>
    <property type="match status" value="1"/>
</dbReference>
<keyword evidence="6" id="KW-1185">Reference proteome</keyword>
<organism evidence="5 6">
    <name type="scientific">Acinetobacter larvae</name>
    <dbReference type="NCBI Taxonomy" id="1789224"/>
    <lineage>
        <taxon>Bacteria</taxon>
        <taxon>Pseudomonadati</taxon>
        <taxon>Pseudomonadota</taxon>
        <taxon>Gammaproteobacteria</taxon>
        <taxon>Moraxellales</taxon>
        <taxon>Moraxellaceae</taxon>
        <taxon>Acinetobacter</taxon>
    </lineage>
</organism>
<dbReference type="Gene3D" id="2.40.110.10">
    <property type="entry name" value="Butyryl-CoA Dehydrogenase, subunit A, domain 2"/>
    <property type="match status" value="1"/>
</dbReference>
<dbReference type="InterPro" id="IPR046373">
    <property type="entry name" value="Acyl-CoA_Oxase/DH_mid-dom_sf"/>
</dbReference>
<name>A0A1B2LYA7_9GAMM</name>
<dbReference type="InterPro" id="IPR023922">
    <property type="entry name" value="S04_starv_induced_SfnB"/>
</dbReference>
<dbReference type="InterPro" id="IPR037069">
    <property type="entry name" value="AcylCoA_DH/ox_N_sf"/>
</dbReference>
<keyword evidence="1" id="KW-0560">Oxidoreductase</keyword>
<evidence type="ECO:0000313" key="5">
    <source>
        <dbReference type="EMBL" id="AOA57942.1"/>
    </source>
</evidence>
<dbReference type="STRING" id="1789224.BFG52_05985"/>
<dbReference type="PANTHER" id="PTHR48083:SF19">
    <property type="entry name" value="FLAVIN-DEPENDENT MONOOXYGENASE, OXYGENASE SUBUNIT HSAA"/>
    <property type="match status" value="1"/>
</dbReference>
<accession>A0A1B2LYA7</accession>
<dbReference type="GO" id="GO:0016712">
    <property type="term" value="F:oxidoreductase activity, acting on paired donors, with incorporation or reduction of molecular oxygen, reduced flavin or flavoprotein as one donor, and incorporation of one atom of oxygen"/>
    <property type="evidence" value="ECO:0007669"/>
    <property type="project" value="TreeGrafter"/>
</dbReference>
<feature type="domain" description="Acyl-CoA dehydrogenase/oxidase N-terminal" evidence="3">
    <location>
        <begin position="34"/>
        <end position="123"/>
    </location>
</feature>
<dbReference type="Proteomes" id="UP000093391">
    <property type="component" value="Chromosome"/>
</dbReference>